<proteinExistence type="predicted"/>
<dbReference type="Proteomes" id="UP000334990">
    <property type="component" value="Unassembled WGS sequence"/>
</dbReference>
<evidence type="ECO:0000256" key="1">
    <source>
        <dbReference type="SAM" id="MobiDB-lite"/>
    </source>
</evidence>
<organism evidence="2 3">
    <name type="scientific">Acrocarpospora corrugata</name>
    <dbReference type="NCBI Taxonomy" id="35763"/>
    <lineage>
        <taxon>Bacteria</taxon>
        <taxon>Bacillati</taxon>
        <taxon>Actinomycetota</taxon>
        <taxon>Actinomycetes</taxon>
        <taxon>Streptosporangiales</taxon>
        <taxon>Streptosporangiaceae</taxon>
        <taxon>Acrocarpospora</taxon>
    </lineage>
</organism>
<reference evidence="2 3" key="1">
    <citation type="submission" date="2019-10" db="EMBL/GenBank/DDBJ databases">
        <title>Whole genome shotgun sequence of Acrocarpospora corrugata NBRC 13972.</title>
        <authorList>
            <person name="Ichikawa N."/>
            <person name="Kimura A."/>
            <person name="Kitahashi Y."/>
            <person name="Komaki H."/>
            <person name="Oguchi A."/>
        </authorList>
    </citation>
    <scope>NUCLEOTIDE SEQUENCE [LARGE SCALE GENOMIC DNA]</scope>
    <source>
        <strain evidence="2 3">NBRC 13972</strain>
    </source>
</reference>
<comment type="caution">
    <text evidence="2">The sequence shown here is derived from an EMBL/GenBank/DDBJ whole genome shotgun (WGS) entry which is preliminary data.</text>
</comment>
<feature type="region of interest" description="Disordered" evidence="1">
    <location>
        <begin position="1"/>
        <end position="24"/>
    </location>
</feature>
<evidence type="ECO:0000313" key="3">
    <source>
        <dbReference type="Proteomes" id="UP000334990"/>
    </source>
</evidence>
<keyword evidence="3" id="KW-1185">Reference proteome</keyword>
<protein>
    <submittedName>
        <fullName evidence="2">Uncharacterized protein</fullName>
    </submittedName>
</protein>
<name>A0A5M3WDL6_9ACTN</name>
<accession>A0A5M3WDL6</accession>
<gene>
    <name evidence="2" type="ORF">Acor_72390</name>
</gene>
<evidence type="ECO:0000313" key="2">
    <source>
        <dbReference type="EMBL" id="GES05171.1"/>
    </source>
</evidence>
<dbReference type="EMBL" id="BLAD01000094">
    <property type="protein sequence ID" value="GES05171.1"/>
    <property type="molecule type" value="Genomic_DNA"/>
</dbReference>
<dbReference type="AlphaFoldDB" id="A0A5M3WDL6"/>
<sequence length="44" mass="4707">MLMVRRGRAGIGPDPDADPDADQQVDVKADPDLHQPVIVVVRSG</sequence>